<reference evidence="2 3" key="1">
    <citation type="submission" date="2024-03" db="EMBL/GenBank/DDBJ databases">
        <title>Human intestinal bacterial collection.</title>
        <authorList>
            <person name="Pauvert C."/>
            <person name="Hitch T.C.A."/>
            <person name="Clavel T."/>
        </authorList>
    </citation>
    <scope>NUCLEOTIDE SEQUENCE [LARGE SCALE GENOMIC DNA]</scope>
    <source>
        <strain evidence="2 3">CLA-AA-H255</strain>
    </source>
</reference>
<sequence length="62" mass="7084">MIKVDKKKMGRPTDNPRTEKIGFRMSKEEIEDIQECANALNTQRVNAVVEGIKLLKEKLGIK</sequence>
<name>A0ABV1BVJ9_9FIRM</name>
<accession>A0ABV1BVJ9</accession>
<dbReference type="Proteomes" id="UP001442364">
    <property type="component" value="Unassembled WGS sequence"/>
</dbReference>
<feature type="compositionally biased region" description="Basic residues" evidence="1">
    <location>
        <begin position="1"/>
        <end position="10"/>
    </location>
</feature>
<dbReference type="EMBL" id="JBBMER010000004">
    <property type="protein sequence ID" value="MEQ2379539.1"/>
    <property type="molecule type" value="Genomic_DNA"/>
</dbReference>
<keyword evidence="3" id="KW-1185">Reference proteome</keyword>
<evidence type="ECO:0000256" key="1">
    <source>
        <dbReference type="SAM" id="MobiDB-lite"/>
    </source>
</evidence>
<protein>
    <recommendedName>
        <fullName evidence="4">CopG family transcriptional regulator</fullName>
    </recommendedName>
</protein>
<proteinExistence type="predicted"/>
<evidence type="ECO:0008006" key="4">
    <source>
        <dbReference type="Google" id="ProtNLM"/>
    </source>
</evidence>
<gene>
    <name evidence="2" type="ORF">WMO14_06565</name>
</gene>
<evidence type="ECO:0000313" key="2">
    <source>
        <dbReference type="EMBL" id="MEQ2379539.1"/>
    </source>
</evidence>
<evidence type="ECO:0000313" key="3">
    <source>
        <dbReference type="Proteomes" id="UP001442364"/>
    </source>
</evidence>
<feature type="region of interest" description="Disordered" evidence="1">
    <location>
        <begin position="1"/>
        <end position="21"/>
    </location>
</feature>
<dbReference type="RefSeq" id="WP_116443932.1">
    <property type="nucleotide sequence ID" value="NZ_JBBMER010000004.1"/>
</dbReference>
<organism evidence="2 3">
    <name type="scientific">[Lactobacillus] rogosae</name>
    <dbReference type="NCBI Taxonomy" id="706562"/>
    <lineage>
        <taxon>Bacteria</taxon>
        <taxon>Bacillati</taxon>
        <taxon>Bacillota</taxon>
        <taxon>Clostridia</taxon>
        <taxon>Lachnospirales</taxon>
        <taxon>Lachnospiraceae</taxon>
        <taxon>Lachnospira</taxon>
    </lineage>
</organism>
<comment type="caution">
    <text evidence="2">The sequence shown here is derived from an EMBL/GenBank/DDBJ whole genome shotgun (WGS) entry which is preliminary data.</text>
</comment>